<gene>
    <name evidence="1" type="ORF">ILEXP_LOCUS24645</name>
    <name evidence="2" type="ORF">ILEXP_LOCUS38611</name>
</gene>
<reference evidence="1 3" key="1">
    <citation type="submission" date="2024-02" db="EMBL/GenBank/DDBJ databases">
        <authorList>
            <person name="Vignale AGUSTIN F."/>
            <person name="Sosa J E."/>
            <person name="Modenutti C."/>
        </authorList>
    </citation>
    <scope>NUCLEOTIDE SEQUENCE [LARGE SCALE GENOMIC DNA]</scope>
</reference>
<evidence type="ECO:0000313" key="3">
    <source>
        <dbReference type="Proteomes" id="UP001642360"/>
    </source>
</evidence>
<dbReference type="EMBL" id="CAUOFW020005258">
    <property type="protein sequence ID" value="CAK9169165.1"/>
    <property type="molecule type" value="Genomic_DNA"/>
</dbReference>
<sequence>MTEGGPHVVILDHHSMLDLTPEAQIIIPHPQGEGVTQDQFRHVSEGIERSLTPGPPMALEAEAKALIRSRSIECY</sequence>
<comment type="caution">
    <text evidence="1">The sequence shown here is derived from an EMBL/GenBank/DDBJ whole genome shotgun (WGS) entry which is preliminary data.</text>
</comment>
<evidence type="ECO:0000313" key="2">
    <source>
        <dbReference type="EMBL" id="CAK9169165.1"/>
    </source>
</evidence>
<evidence type="ECO:0000313" key="1">
    <source>
        <dbReference type="EMBL" id="CAK9156220.1"/>
    </source>
</evidence>
<protein>
    <recommendedName>
        <fullName evidence="4">DUF5753 domain-containing protein</fullName>
    </recommendedName>
</protein>
<accession>A0ABC8SHA3</accession>
<dbReference type="AlphaFoldDB" id="A0ABC8SHA3"/>
<name>A0ABC8SHA3_9AQUA</name>
<dbReference type="Proteomes" id="UP001642360">
    <property type="component" value="Unassembled WGS sequence"/>
</dbReference>
<evidence type="ECO:0008006" key="4">
    <source>
        <dbReference type="Google" id="ProtNLM"/>
    </source>
</evidence>
<proteinExistence type="predicted"/>
<keyword evidence="3" id="KW-1185">Reference proteome</keyword>
<organism evidence="1 3">
    <name type="scientific">Ilex paraguariensis</name>
    <name type="common">yerba mate</name>
    <dbReference type="NCBI Taxonomy" id="185542"/>
    <lineage>
        <taxon>Eukaryota</taxon>
        <taxon>Viridiplantae</taxon>
        <taxon>Streptophyta</taxon>
        <taxon>Embryophyta</taxon>
        <taxon>Tracheophyta</taxon>
        <taxon>Spermatophyta</taxon>
        <taxon>Magnoliopsida</taxon>
        <taxon>eudicotyledons</taxon>
        <taxon>Gunneridae</taxon>
        <taxon>Pentapetalae</taxon>
        <taxon>asterids</taxon>
        <taxon>campanulids</taxon>
        <taxon>Aquifoliales</taxon>
        <taxon>Aquifoliaceae</taxon>
        <taxon>Ilex</taxon>
    </lineage>
</organism>
<dbReference type="EMBL" id="CAUOFW020002820">
    <property type="protein sequence ID" value="CAK9156220.1"/>
    <property type="molecule type" value="Genomic_DNA"/>
</dbReference>